<keyword evidence="8 10" id="KW-0414">Isoprene biosynthesis</keyword>
<protein>
    <recommendedName>
        <fullName evidence="3 10">Isopentenyl-diphosphate Delta-isomerase</fullName>
        <shortName evidence="10">IPP isomerase</shortName>
        <ecNumber evidence="3 10">5.3.3.2</ecNumber>
    </recommendedName>
    <alternativeName>
        <fullName evidence="10">IPP:DMAPP isomerase</fullName>
    </alternativeName>
    <alternativeName>
        <fullName evidence="10">Isopentenyl pyrophosphate isomerase</fullName>
    </alternativeName>
</protein>
<keyword evidence="9 10" id="KW-0413">Isomerase</keyword>
<dbReference type="InterPro" id="IPR015797">
    <property type="entry name" value="NUDIX_hydrolase-like_dom_sf"/>
</dbReference>
<comment type="pathway">
    <text evidence="1 10">Isoprenoid biosynthesis; dimethylallyl diphosphate biosynthesis; dimethylallyl diphosphate from isopentenyl diphosphate: step 1/1.</text>
</comment>
<evidence type="ECO:0000256" key="8">
    <source>
        <dbReference type="ARBA" id="ARBA00023229"/>
    </source>
</evidence>
<dbReference type="GO" id="GO:0046872">
    <property type="term" value="F:metal ion binding"/>
    <property type="evidence" value="ECO:0007669"/>
    <property type="project" value="UniProtKB-KW"/>
</dbReference>
<keyword evidence="6 10" id="KW-0460">Magnesium</keyword>
<feature type="active site" evidence="10 11">
    <location>
        <position position="112"/>
    </location>
</feature>
<feature type="binding site" evidence="10">
    <location>
        <position position="24"/>
    </location>
    <ligand>
        <name>Mn(2+)</name>
        <dbReference type="ChEBI" id="CHEBI:29035"/>
    </ligand>
</feature>
<comment type="subcellular location">
    <subcellularLocation>
        <location evidence="10">Cytoplasm</location>
    </subcellularLocation>
</comment>
<evidence type="ECO:0000256" key="5">
    <source>
        <dbReference type="ARBA" id="ARBA00022723"/>
    </source>
</evidence>
<evidence type="ECO:0000256" key="10">
    <source>
        <dbReference type="HAMAP-Rule" id="MF_00202"/>
    </source>
</evidence>
<reference evidence="13 14" key="1">
    <citation type="submission" date="2019-09" db="EMBL/GenBank/DDBJ databases">
        <authorList>
            <person name="Chandra G."/>
            <person name="Truman W A."/>
        </authorList>
    </citation>
    <scope>NUCLEOTIDE SEQUENCE [LARGE SCALE GENOMIC DNA]</scope>
    <source>
        <strain evidence="13">PS880</strain>
    </source>
</reference>
<keyword evidence="5 10" id="KW-0479">Metal-binding</keyword>
<dbReference type="PIRSF" id="PIRSF018427">
    <property type="entry name" value="Isopntndiph_ism"/>
    <property type="match status" value="1"/>
</dbReference>
<dbReference type="GO" id="GO:0009240">
    <property type="term" value="P:isopentenyl diphosphate biosynthetic process"/>
    <property type="evidence" value="ECO:0007669"/>
    <property type="project" value="TreeGrafter"/>
</dbReference>
<dbReference type="Proteomes" id="UP000375525">
    <property type="component" value="Unassembled WGS sequence"/>
</dbReference>
<feature type="binding site" evidence="10">
    <location>
        <position position="30"/>
    </location>
    <ligand>
        <name>Mn(2+)</name>
        <dbReference type="ChEBI" id="CHEBI:29035"/>
    </ligand>
</feature>
<evidence type="ECO:0000256" key="7">
    <source>
        <dbReference type="ARBA" id="ARBA00023211"/>
    </source>
</evidence>
<evidence type="ECO:0000313" key="13">
    <source>
        <dbReference type="EMBL" id="VVO45697.1"/>
    </source>
</evidence>
<dbReference type="EC" id="5.3.3.2" evidence="3 10"/>
<name>A0A5E7G5F2_PSEFL</name>
<dbReference type="AlphaFoldDB" id="A0A5E7G5F2"/>
<dbReference type="NCBIfam" id="TIGR02150">
    <property type="entry name" value="IPP_isom_1"/>
    <property type="match status" value="1"/>
</dbReference>
<comment type="catalytic activity">
    <reaction evidence="10">
        <text>isopentenyl diphosphate = dimethylallyl diphosphate</text>
        <dbReference type="Rhea" id="RHEA:23284"/>
        <dbReference type="ChEBI" id="CHEBI:57623"/>
        <dbReference type="ChEBI" id="CHEBI:128769"/>
        <dbReference type="EC" id="5.3.3.2"/>
    </reaction>
</comment>
<evidence type="ECO:0000256" key="2">
    <source>
        <dbReference type="ARBA" id="ARBA00007579"/>
    </source>
</evidence>
<dbReference type="GO" id="GO:0005737">
    <property type="term" value="C:cytoplasm"/>
    <property type="evidence" value="ECO:0007669"/>
    <property type="project" value="UniProtKB-SubCell"/>
</dbReference>
<comment type="similarity">
    <text evidence="2 10">Belongs to the IPP isomerase type 1 family.</text>
</comment>
<feature type="binding site" evidence="10">
    <location>
        <position position="67"/>
    </location>
    <ligand>
        <name>Mn(2+)</name>
        <dbReference type="ChEBI" id="CHEBI:29035"/>
    </ligand>
</feature>
<evidence type="ECO:0000256" key="3">
    <source>
        <dbReference type="ARBA" id="ARBA00012057"/>
    </source>
</evidence>
<evidence type="ECO:0000313" key="14">
    <source>
        <dbReference type="Proteomes" id="UP000375525"/>
    </source>
</evidence>
<dbReference type="EMBL" id="CABVIH010000001">
    <property type="protein sequence ID" value="VVO45697.1"/>
    <property type="molecule type" value="Genomic_DNA"/>
</dbReference>
<evidence type="ECO:0000256" key="6">
    <source>
        <dbReference type="ARBA" id="ARBA00022842"/>
    </source>
</evidence>
<keyword evidence="7 10" id="KW-0464">Manganese</keyword>
<evidence type="ECO:0000256" key="9">
    <source>
        <dbReference type="ARBA" id="ARBA00023235"/>
    </source>
</evidence>
<dbReference type="GO" id="GO:0050992">
    <property type="term" value="P:dimethylallyl diphosphate biosynthetic process"/>
    <property type="evidence" value="ECO:0007669"/>
    <property type="project" value="UniProtKB-UniRule"/>
</dbReference>
<organism evidence="13 14">
    <name type="scientific">Pseudomonas fluorescens</name>
    <dbReference type="NCBI Taxonomy" id="294"/>
    <lineage>
        <taxon>Bacteria</taxon>
        <taxon>Pseudomonadati</taxon>
        <taxon>Pseudomonadota</taxon>
        <taxon>Gammaproteobacteria</taxon>
        <taxon>Pseudomonadales</taxon>
        <taxon>Pseudomonadaceae</taxon>
        <taxon>Pseudomonas</taxon>
    </lineage>
</organism>
<feature type="binding site" evidence="10">
    <location>
        <position position="110"/>
    </location>
    <ligand>
        <name>Mn(2+)</name>
        <dbReference type="ChEBI" id="CHEBI:29035"/>
    </ligand>
</feature>
<dbReference type="InterPro" id="IPR056375">
    <property type="entry name" value="Idi_bact"/>
</dbReference>
<dbReference type="UniPathway" id="UPA00059">
    <property type="reaction ID" value="UER00104"/>
</dbReference>
<evidence type="ECO:0000256" key="1">
    <source>
        <dbReference type="ARBA" id="ARBA00004826"/>
    </source>
</evidence>
<dbReference type="Pfam" id="PF00293">
    <property type="entry name" value="NUDIX"/>
    <property type="match status" value="1"/>
</dbReference>
<feature type="binding site" evidence="10">
    <location>
        <position position="85"/>
    </location>
    <ligand>
        <name>Mg(2+)</name>
        <dbReference type="ChEBI" id="CHEBI:18420"/>
    </ligand>
</feature>
<sequence>MDELLILVDRHDRKKGTAEKLQVHQQGLLHRAFSIFIFDHDGRLLLQQRALGKYHSQGLWSNTCCGHPRPGERTAAAAKRRLFEEMGMTCQLRKVFTLLYREPVSNQLIEHEYGHIYVGVSDCDPVANPEEANDWQWQPLPGLPARIAAAPETFTIWFRRLLDTCGPAGLNTWKEQALTGRQAMGLSKTRPDHG</sequence>
<feature type="domain" description="Nudix hydrolase" evidence="12">
    <location>
        <begin position="28"/>
        <end position="160"/>
    </location>
</feature>
<dbReference type="GO" id="GO:0004452">
    <property type="term" value="F:isopentenyl-diphosphate delta-isomerase activity"/>
    <property type="evidence" value="ECO:0007669"/>
    <property type="project" value="UniProtKB-UniRule"/>
</dbReference>
<feature type="active site" evidence="10 11">
    <location>
        <position position="65"/>
    </location>
</feature>
<comment type="cofactor">
    <cofactor evidence="10">
        <name>Mn(2+)</name>
        <dbReference type="ChEBI" id="CHEBI:29035"/>
    </cofactor>
    <text evidence="10">Binds 1 Mn(2+) ion per subunit.</text>
</comment>
<dbReference type="CDD" id="cd02885">
    <property type="entry name" value="NUDIX_IPP_Isomerase"/>
    <property type="match status" value="1"/>
</dbReference>
<accession>A0A5E7G5F2</accession>
<dbReference type="PROSITE" id="PS51462">
    <property type="entry name" value="NUDIX"/>
    <property type="match status" value="1"/>
</dbReference>
<evidence type="ECO:0000256" key="4">
    <source>
        <dbReference type="ARBA" id="ARBA00022490"/>
    </source>
</evidence>
<dbReference type="RefSeq" id="WP_150778109.1">
    <property type="nucleotide sequence ID" value="NZ_CABVIH010000001.1"/>
</dbReference>
<keyword evidence="4 10" id="KW-0963">Cytoplasm</keyword>
<dbReference type="Gene3D" id="3.90.79.10">
    <property type="entry name" value="Nucleoside Triphosphate Pyrophosphohydrolase"/>
    <property type="match status" value="1"/>
</dbReference>
<comment type="cofactor">
    <cofactor evidence="10">
        <name>Mg(2+)</name>
        <dbReference type="ChEBI" id="CHEBI:18420"/>
    </cofactor>
    <text evidence="10">Binds 1 Mg(2+) ion per subunit. The magnesium ion binds only when substrate is bound.</text>
</comment>
<dbReference type="InterPro" id="IPR000086">
    <property type="entry name" value="NUDIX_hydrolase_dom"/>
</dbReference>
<gene>
    <name evidence="10 13" type="primary">idi</name>
    <name evidence="13" type="ORF">PS880_00022</name>
</gene>
<evidence type="ECO:0000259" key="12">
    <source>
        <dbReference type="PROSITE" id="PS51462"/>
    </source>
</evidence>
<dbReference type="HAMAP" id="MF_00202">
    <property type="entry name" value="Idi"/>
    <property type="match status" value="1"/>
</dbReference>
<dbReference type="SUPFAM" id="SSF55811">
    <property type="entry name" value="Nudix"/>
    <property type="match status" value="1"/>
</dbReference>
<comment type="function">
    <text evidence="10">Catalyzes the 1,3-allylic rearrangement of the homoallylic substrate isopentenyl (IPP) to its highly electrophilic allylic isomer, dimethylallyl diphosphate (DMAPP).</text>
</comment>
<feature type="binding site" evidence="10">
    <location>
        <position position="112"/>
    </location>
    <ligand>
        <name>Mn(2+)</name>
        <dbReference type="ChEBI" id="CHEBI:29035"/>
    </ligand>
</feature>
<dbReference type="NCBIfam" id="NF002995">
    <property type="entry name" value="PRK03759.1"/>
    <property type="match status" value="1"/>
</dbReference>
<dbReference type="InterPro" id="IPR011876">
    <property type="entry name" value="IsopentenylPP_isomerase_typ1"/>
</dbReference>
<dbReference type="OrthoDB" id="9809458at2"/>
<dbReference type="PANTHER" id="PTHR10885">
    <property type="entry name" value="ISOPENTENYL-DIPHOSPHATE DELTA-ISOMERASE"/>
    <property type="match status" value="1"/>
</dbReference>
<dbReference type="PANTHER" id="PTHR10885:SF0">
    <property type="entry name" value="ISOPENTENYL-DIPHOSPHATE DELTA-ISOMERASE"/>
    <property type="match status" value="1"/>
</dbReference>
<proteinExistence type="inferred from homology"/>
<evidence type="ECO:0000256" key="11">
    <source>
        <dbReference type="PIRSR" id="PIRSR018427-1"/>
    </source>
</evidence>